<dbReference type="STRING" id="8469.M7B588"/>
<keyword evidence="11" id="KW-0891">Chondrogenesis</keyword>
<protein>
    <submittedName>
        <fullName evidence="16">Bone morphogenetic protein 4</fullName>
    </submittedName>
</protein>
<evidence type="ECO:0000256" key="11">
    <source>
        <dbReference type="ARBA" id="ARBA00023188"/>
    </source>
</evidence>
<dbReference type="Pfam" id="PF00688">
    <property type="entry name" value="TGFb_propeptide"/>
    <property type="match status" value="1"/>
</dbReference>
<comment type="function">
    <text evidence="12">Negatively regulates the structure and function of the limb apical ectodermal ridge.</text>
</comment>
<dbReference type="AlphaFoldDB" id="M7B588"/>
<keyword evidence="9" id="KW-1015">Disulfide bond</keyword>
<keyword evidence="17" id="KW-1185">Reference proteome</keyword>
<dbReference type="Pfam" id="PF00019">
    <property type="entry name" value="TGF_beta"/>
    <property type="match status" value="1"/>
</dbReference>
<keyword evidence="10" id="KW-0325">Glycoprotein</keyword>
<dbReference type="Proteomes" id="UP000031443">
    <property type="component" value="Unassembled WGS sequence"/>
</dbReference>
<dbReference type="PROSITE" id="PS00250">
    <property type="entry name" value="TGF_BETA_1"/>
    <property type="match status" value="1"/>
</dbReference>
<dbReference type="PROSITE" id="PS51362">
    <property type="entry name" value="TGF_BETA_2"/>
    <property type="match status" value="1"/>
</dbReference>
<keyword evidence="7" id="KW-0892">Osteogenesis</keyword>
<feature type="domain" description="TGF-beta family profile" evidence="15">
    <location>
        <begin position="86"/>
        <end position="203"/>
    </location>
</feature>
<dbReference type="eggNOG" id="KOG3900">
    <property type="taxonomic scope" value="Eukaryota"/>
</dbReference>
<evidence type="ECO:0000256" key="3">
    <source>
        <dbReference type="ARBA" id="ARBA00022473"/>
    </source>
</evidence>
<dbReference type="GO" id="GO:0051094">
    <property type="term" value="P:positive regulation of developmental process"/>
    <property type="evidence" value="ECO:0007669"/>
    <property type="project" value="UniProtKB-ARBA"/>
</dbReference>
<dbReference type="InterPro" id="IPR001839">
    <property type="entry name" value="TGF-b_C"/>
</dbReference>
<evidence type="ECO:0000256" key="10">
    <source>
        <dbReference type="ARBA" id="ARBA00023180"/>
    </source>
</evidence>
<dbReference type="PANTHER" id="PTHR11848">
    <property type="entry name" value="TGF-BETA FAMILY"/>
    <property type="match status" value="1"/>
</dbReference>
<dbReference type="InterPro" id="IPR029034">
    <property type="entry name" value="Cystine-knot_cytokine"/>
</dbReference>
<gene>
    <name evidence="16" type="ORF">UY3_09761</name>
</gene>
<dbReference type="GO" id="GO:0005615">
    <property type="term" value="C:extracellular space"/>
    <property type="evidence" value="ECO:0007669"/>
    <property type="project" value="TreeGrafter"/>
</dbReference>
<dbReference type="Gene3D" id="2.60.120.970">
    <property type="match status" value="1"/>
</dbReference>
<keyword evidence="4" id="KW-0964">Secreted</keyword>
<evidence type="ECO:0000256" key="7">
    <source>
        <dbReference type="ARBA" id="ARBA00022855"/>
    </source>
</evidence>
<name>M7B588_CHEMY</name>
<dbReference type="GO" id="GO:0001503">
    <property type="term" value="P:ossification"/>
    <property type="evidence" value="ECO:0007669"/>
    <property type="project" value="UniProtKB-KW"/>
</dbReference>
<evidence type="ECO:0000256" key="8">
    <source>
        <dbReference type="ARBA" id="ARBA00023030"/>
    </source>
</evidence>
<dbReference type="GO" id="GO:0051240">
    <property type="term" value="P:positive regulation of multicellular organismal process"/>
    <property type="evidence" value="ECO:0007669"/>
    <property type="project" value="UniProtKB-ARBA"/>
</dbReference>
<dbReference type="EMBL" id="KB537241">
    <property type="protein sequence ID" value="EMP33101.1"/>
    <property type="molecule type" value="Genomic_DNA"/>
</dbReference>
<dbReference type="InterPro" id="IPR015615">
    <property type="entry name" value="TGF-beta-rel"/>
</dbReference>
<sequence>MFGLRRRPQPSKAAVVPAYMLDLYRLQSGEEEESLQDISLRYPERSTSRANTVRSFHHEGGGDWAQLRPLLVTFSHDGRGHALTRRARRSAKHPRPRKNKKNCRRHALYVDFSDVGWNDWIVAPPGYQAFYCHGDCPFPLADHLNSTNHAIVQTLVNSVNASIPKACCVPTELSAISMLYLDEYDKVVLKNYQEMVVEGSPLWTACAFPSSGRADEFGSQWAPFIPDIPLAEHTLQTSRGRKFANSKDVVEYASATPHCARGLEQAGAAPMVTAQTRTLFVGLHRLIDIQQYPSHACRKPLTDNQSSQVKVPVYAAQSRHDKSIAEHSPVDFGTPPERESQAALTGEHQQLTHRSEDTTVSRSKYIDFSYVIHVIPPLPV</sequence>
<comment type="similarity">
    <text evidence="2 13">Belongs to the TGF-beta family.</text>
</comment>
<dbReference type="Gene3D" id="2.10.90.10">
    <property type="entry name" value="Cystine-knot cytokines"/>
    <property type="match status" value="1"/>
</dbReference>
<evidence type="ECO:0000256" key="1">
    <source>
        <dbReference type="ARBA" id="ARBA00004613"/>
    </source>
</evidence>
<evidence type="ECO:0000256" key="2">
    <source>
        <dbReference type="ARBA" id="ARBA00006656"/>
    </source>
</evidence>
<keyword evidence="8 13" id="KW-0339">Growth factor</keyword>
<dbReference type="FunFam" id="2.10.90.10:FF:000103">
    <property type="entry name" value="Bone morphogenetic protein 16"/>
    <property type="match status" value="1"/>
</dbReference>
<dbReference type="GO" id="GO:0008083">
    <property type="term" value="F:growth factor activity"/>
    <property type="evidence" value="ECO:0007669"/>
    <property type="project" value="UniProtKB-KW"/>
</dbReference>
<dbReference type="GO" id="GO:0051216">
    <property type="term" value="P:cartilage development"/>
    <property type="evidence" value="ECO:0007669"/>
    <property type="project" value="UniProtKB-KW"/>
</dbReference>
<comment type="subcellular location">
    <subcellularLocation>
        <location evidence="1">Secreted</location>
    </subcellularLocation>
</comment>
<dbReference type="GO" id="GO:0005125">
    <property type="term" value="F:cytokine activity"/>
    <property type="evidence" value="ECO:0007669"/>
    <property type="project" value="TreeGrafter"/>
</dbReference>
<dbReference type="SMART" id="SM00204">
    <property type="entry name" value="TGFB"/>
    <property type="match status" value="1"/>
</dbReference>
<feature type="region of interest" description="Disordered" evidence="14">
    <location>
        <begin position="324"/>
        <end position="358"/>
    </location>
</feature>
<dbReference type="GO" id="GO:0030154">
    <property type="term" value="P:cell differentiation"/>
    <property type="evidence" value="ECO:0007669"/>
    <property type="project" value="UniProtKB-KW"/>
</dbReference>
<keyword evidence="3" id="KW-0217">Developmental protein</keyword>
<proteinExistence type="inferred from homology"/>
<evidence type="ECO:0000259" key="15">
    <source>
        <dbReference type="PROSITE" id="PS51362"/>
    </source>
</evidence>
<dbReference type="SUPFAM" id="SSF57501">
    <property type="entry name" value="Cystine-knot cytokines"/>
    <property type="match status" value="1"/>
</dbReference>
<evidence type="ECO:0000256" key="14">
    <source>
        <dbReference type="SAM" id="MobiDB-lite"/>
    </source>
</evidence>
<accession>M7B588</accession>
<dbReference type="InterPro" id="IPR017948">
    <property type="entry name" value="TGFb_CS"/>
</dbReference>
<dbReference type="PANTHER" id="PTHR11848:SF165">
    <property type="entry name" value="BONE MORPHOGENETIC PROTEIN 4"/>
    <property type="match status" value="1"/>
</dbReference>
<evidence type="ECO:0000313" key="16">
    <source>
        <dbReference type="EMBL" id="EMP33101.1"/>
    </source>
</evidence>
<feature type="region of interest" description="Disordered" evidence="14">
    <location>
        <begin position="83"/>
        <end position="102"/>
    </location>
</feature>
<evidence type="ECO:0000256" key="4">
    <source>
        <dbReference type="ARBA" id="ARBA00022525"/>
    </source>
</evidence>
<dbReference type="PRINTS" id="PR00669">
    <property type="entry name" value="INHIBINA"/>
</dbReference>
<reference evidence="17" key="1">
    <citation type="journal article" date="2013" name="Nat. Genet.">
        <title>The draft genomes of soft-shell turtle and green sea turtle yield insights into the development and evolution of the turtle-specific body plan.</title>
        <authorList>
            <person name="Wang Z."/>
            <person name="Pascual-Anaya J."/>
            <person name="Zadissa A."/>
            <person name="Li W."/>
            <person name="Niimura Y."/>
            <person name="Huang Z."/>
            <person name="Li C."/>
            <person name="White S."/>
            <person name="Xiong Z."/>
            <person name="Fang D."/>
            <person name="Wang B."/>
            <person name="Ming Y."/>
            <person name="Chen Y."/>
            <person name="Zheng Y."/>
            <person name="Kuraku S."/>
            <person name="Pignatelli M."/>
            <person name="Herrero J."/>
            <person name="Beal K."/>
            <person name="Nozawa M."/>
            <person name="Li Q."/>
            <person name="Wang J."/>
            <person name="Zhang H."/>
            <person name="Yu L."/>
            <person name="Shigenobu S."/>
            <person name="Wang J."/>
            <person name="Liu J."/>
            <person name="Flicek P."/>
            <person name="Searle S."/>
            <person name="Wang J."/>
            <person name="Kuratani S."/>
            <person name="Yin Y."/>
            <person name="Aken B."/>
            <person name="Zhang G."/>
            <person name="Irie N."/>
        </authorList>
    </citation>
    <scope>NUCLEOTIDE SEQUENCE [LARGE SCALE GENOMIC DNA]</scope>
</reference>
<organism evidence="16 17">
    <name type="scientific">Chelonia mydas</name>
    <name type="common">Green sea-turtle</name>
    <name type="synonym">Chelonia agassizi</name>
    <dbReference type="NCBI Taxonomy" id="8469"/>
    <lineage>
        <taxon>Eukaryota</taxon>
        <taxon>Metazoa</taxon>
        <taxon>Chordata</taxon>
        <taxon>Craniata</taxon>
        <taxon>Vertebrata</taxon>
        <taxon>Euteleostomi</taxon>
        <taxon>Archelosauria</taxon>
        <taxon>Testudinata</taxon>
        <taxon>Testudines</taxon>
        <taxon>Cryptodira</taxon>
        <taxon>Durocryptodira</taxon>
        <taxon>Americhelydia</taxon>
        <taxon>Chelonioidea</taxon>
        <taxon>Cheloniidae</taxon>
        <taxon>Chelonia</taxon>
    </lineage>
</organism>
<evidence type="ECO:0000256" key="5">
    <source>
        <dbReference type="ARBA" id="ARBA00022685"/>
    </source>
</evidence>
<evidence type="ECO:0000256" key="12">
    <source>
        <dbReference type="ARBA" id="ARBA00058011"/>
    </source>
</evidence>
<keyword evidence="6" id="KW-0221">Differentiation</keyword>
<dbReference type="InterPro" id="IPR001111">
    <property type="entry name" value="TGF-b_propeptide"/>
</dbReference>
<evidence type="ECO:0000256" key="13">
    <source>
        <dbReference type="RuleBase" id="RU000354"/>
    </source>
</evidence>
<keyword evidence="5" id="KW-0165">Cleavage on pair of basic residues</keyword>
<evidence type="ECO:0000256" key="9">
    <source>
        <dbReference type="ARBA" id="ARBA00023157"/>
    </source>
</evidence>
<evidence type="ECO:0000313" key="17">
    <source>
        <dbReference type="Proteomes" id="UP000031443"/>
    </source>
</evidence>
<evidence type="ECO:0000256" key="6">
    <source>
        <dbReference type="ARBA" id="ARBA00022782"/>
    </source>
</evidence>